<keyword evidence="1" id="KW-0812">Transmembrane</keyword>
<comment type="caution">
    <text evidence="2">The sequence shown here is derived from an EMBL/GenBank/DDBJ whole genome shotgun (WGS) entry which is preliminary data.</text>
</comment>
<dbReference type="GO" id="GO:0020037">
    <property type="term" value="F:heme binding"/>
    <property type="evidence" value="ECO:0007669"/>
    <property type="project" value="InterPro"/>
</dbReference>
<sequence length="135" mass="15188">MWFGCNLMNSVLGQSQRVEGCLGPSSYALFVVMKIVVAWIRIHFWGMVGWSKLDYEDKHQVWVNFRPTGGGIMAATLELLWIISWQPWSFPKKVSTGIGCVSLLSPFGTMRYKDELGHGANNGLDIAVRLLEPIK</sequence>
<evidence type="ECO:0000256" key="1">
    <source>
        <dbReference type="SAM" id="Phobius"/>
    </source>
</evidence>
<gene>
    <name evidence="2" type="ORF">E3N88_19309</name>
</gene>
<reference evidence="2 3" key="1">
    <citation type="submission" date="2019-05" db="EMBL/GenBank/DDBJ databases">
        <title>Mikania micrantha, genome provides insights into the molecular mechanism of rapid growth.</title>
        <authorList>
            <person name="Liu B."/>
        </authorList>
    </citation>
    <scope>NUCLEOTIDE SEQUENCE [LARGE SCALE GENOMIC DNA]</scope>
    <source>
        <strain evidence="2">NLD-2019</strain>
        <tissue evidence="2">Leaf</tissue>
    </source>
</reference>
<evidence type="ECO:0000313" key="2">
    <source>
        <dbReference type="EMBL" id="KAD4982638.1"/>
    </source>
</evidence>
<keyword evidence="3" id="KW-1185">Reference proteome</keyword>
<evidence type="ECO:0000313" key="3">
    <source>
        <dbReference type="Proteomes" id="UP000326396"/>
    </source>
</evidence>
<dbReference type="GO" id="GO:0004601">
    <property type="term" value="F:peroxidase activity"/>
    <property type="evidence" value="ECO:0007669"/>
    <property type="project" value="InterPro"/>
</dbReference>
<organism evidence="2 3">
    <name type="scientific">Mikania micrantha</name>
    <name type="common">bitter vine</name>
    <dbReference type="NCBI Taxonomy" id="192012"/>
    <lineage>
        <taxon>Eukaryota</taxon>
        <taxon>Viridiplantae</taxon>
        <taxon>Streptophyta</taxon>
        <taxon>Embryophyta</taxon>
        <taxon>Tracheophyta</taxon>
        <taxon>Spermatophyta</taxon>
        <taxon>Magnoliopsida</taxon>
        <taxon>eudicotyledons</taxon>
        <taxon>Gunneridae</taxon>
        <taxon>Pentapetalae</taxon>
        <taxon>asterids</taxon>
        <taxon>campanulids</taxon>
        <taxon>Asterales</taxon>
        <taxon>Asteraceae</taxon>
        <taxon>Asteroideae</taxon>
        <taxon>Heliantheae alliance</taxon>
        <taxon>Eupatorieae</taxon>
        <taxon>Mikania</taxon>
    </lineage>
</organism>
<dbReference type="PRINTS" id="PR00459">
    <property type="entry name" value="ASPEROXIDASE"/>
</dbReference>
<keyword evidence="1" id="KW-0472">Membrane</keyword>
<proteinExistence type="predicted"/>
<protein>
    <submittedName>
        <fullName evidence="2">Uncharacterized protein</fullName>
    </submittedName>
</protein>
<dbReference type="InterPro" id="IPR002207">
    <property type="entry name" value="Peroxidase_I"/>
</dbReference>
<name>A0A5N6NPS4_9ASTR</name>
<dbReference type="AlphaFoldDB" id="A0A5N6NPS4"/>
<keyword evidence="1" id="KW-1133">Transmembrane helix</keyword>
<accession>A0A5N6NPS4</accession>
<feature type="transmembrane region" description="Helical" evidence="1">
    <location>
        <begin position="65"/>
        <end position="83"/>
    </location>
</feature>
<dbReference type="Gene3D" id="1.10.520.10">
    <property type="match status" value="1"/>
</dbReference>
<dbReference type="GO" id="GO:0006979">
    <property type="term" value="P:response to oxidative stress"/>
    <property type="evidence" value="ECO:0007669"/>
    <property type="project" value="InterPro"/>
</dbReference>
<dbReference type="Proteomes" id="UP000326396">
    <property type="component" value="Linkage Group LG18"/>
</dbReference>
<feature type="transmembrane region" description="Helical" evidence="1">
    <location>
        <begin position="27"/>
        <end position="45"/>
    </location>
</feature>
<dbReference type="EMBL" id="SZYD01000010">
    <property type="protein sequence ID" value="KAD4982638.1"/>
    <property type="molecule type" value="Genomic_DNA"/>
</dbReference>